<proteinExistence type="predicted"/>
<feature type="region of interest" description="Disordered" evidence="1">
    <location>
        <begin position="43"/>
        <end position="113"/>
    </location>
</feature>
<feature type="compositionally biased region" description="Polar residues" evidence="1">
    <location>
        <begin position="71"/>
        <end position="82"/>
    </location>
</feature>
<comment type="caution">
    <text evidence="2">The sequence shown here is derived from an EMBL/GenBank/DDBJ whole genome shotgun (WGS) entry which is preliminary data.</text>
</comment>
<feature type="compositionally biased region" description="Low complexity" evidence="1">
    <location>
        <begin position="98"/>
        <end position="112"/>
    </location>
</feature>
<dbReference type="AlphaFoldDB" id="A0A8H5MGI4"/>
<protein>
    <submittedName>
        <fullName evidence="2">Uncharacterized protein</fullName>
    </submittedName>
</protein>
<evidence type="ECO:0000313" key="2">
    <source>
        <dbReference type="EMBL" id="KAF5393620.1"/>
    </source>
</evidence>
<organism evidence="2 3">
    <name type="scientific">Collybiopsis confluens</name>
    <dbReference type="NCBI Taxonomy" id="2823264"/>
    <lineage>
        <taxon>Eukaryota</taxon>
        <taxon>Fungi</taxon>
        <taxon>Dikarya</taxon>
        <taxon>Basidiomycota</taxon>
        <taxon>Agaricomycotina</taxon>
        <taxon>Agaricomycetes</taxon>
        <taxon>Agaricomycetidae</taxon>
        <taxon>Agaricales</taxon>
        <taxon>Marasmiineae</taxon>
        <taxon>Omphalotaceae</taxon>
        <taxon>Collybiopsis</taxon>
    </lineage>
</organism>
<feature type="compositionally biased region" description="Pro residues" evidence="1">
    <location>
        <begin position="86"/>
        <end position="97"/>
    </location>
</feature>
<name>A0A8H5MGI4_9AGAR</name>
<gene>
    <name evidence="2" type="ORF">D9757_000405</name>
</gene>
<dbReference type="EMBL" id="JAACJN010000001">
    <property type="protein sequence ID" value="KAF5393620.1"/>
    <property type="molecule type" value="Genomic_DNA"/>
</dbReference>
<sequence length="272" mass="29802">MLVSFRLPLLNEEMDINDAAGIQALLEQLRSSQAWQEAVALPTAPNEPNIVPEPEESNSAPSASVAELLSQLRTEPDTSTLDRPSEPTPSLPKPTTPATPHLTPLTPTAPTADLSDLSRHLTFQQALPVIANLSGNPNLIQTLKSVRVLLTCLLELMFPSQMKDEQHALETRLMEERKAIVTKYEEKVKVAKTKASMIGSGMSKHEASMLSGAFHKELKSFDTERVLTAWDGLVSQQQDALSQLGIPIMFASTEPSHRESQQKVIQVLEGLL</sequence>
<evidence type="ECO:0000313" key="3">
    <source>
        <dbReference type="Proteomes" id="UP000518752"/>
    </source>
</evidence>
<keyword evidence="3" id="KW-1185">Reference proteome</keyword>
<dbReference type="OrthoDB" id="21617at2759"/>
<feature type="compositionally biased region" description="Low complexity" evidence="1">
    <location>
        <begin position="46"/>
        <end position="67"/>
    </location>
</feature>
<evidence type="ECO:0000256" key="1">
    <source>
        <dbReference type="SAM" id="MobiDB-lite"/>
    </source>
</evidence>
<reference evidence="2 3" key="1">
    <citation type="journal article" date="2020" name="ISME J.">
        <title>Uncovering the hidden diversity of litter-decomposition mechanisms in mushroom-forming fungi.</title>
        <authorList>
            <person name="Floudas D."/>
            <person name="Bentzer J."/>
            <person name="Ahren D."/>
            <person name="Johansson T."/>
            <person name="Persson P."/>
            <person name="Tunlid A."/>
        </authorList>
    </citation>
    <scope>NUCLEOTIDE SEQUENCE [LARGE SCALE GENOMIC DNA]</scope>
    <source>
        <strain evidence="2 3">CBS 406.79</strain>
    </source>
</reference>
<accession>A0A8H5MGI4</accession>
<dbReference type="Proteomes" id="UP000518752">
    <property type="component" value="Unassembled WGS sequence"/>
</dbReference>